<proteinExistence type="predicted"/>
<dbReference type="EMBL" id="KZ851865">
    <property type="protein sequence ID" value="RDK38363.1"/>
    <property type="molecule type" value="Genomic_DNA"/>
</dbReference>
<gene>
    <name evidence="2" type="ORF">M752DRAFT_286398</name>
</gene>
<reference evidence="2 3" key="1">
    <citation type="submission" date="2018-07" db="EMBL/GenBank/DDBJ databases">
        <title>Section-level genome sequencing of Aspergillus section Nigri to investigate inter- and intra-species variation.</title>
        <authorList>
            <consortium name="DOE Joint Genome Institute"/>
            <person name="Vesth T.C."/>
            <person name="Nybo J.L."/>
            <person name="Theobald S."/>
            <person name="Frisvad J.C."/>
            <person name="Larsen T.O."/>
            <person name="Nielsen K.F."/>
            <person name="Hoof J.B."/>
            <person name="Brandl J."/>
            <person name="Salamov A."/>
            <person name="Riley R."/>
            <person name="Gladden J.M."/>
            <person name="Phatale P."/>
            <person name="Nielsen M.T."/>
            <person name="Lyhne E.K."/>
            <person name="Kogle M.E."/>
            <person name="Strasser K."/>
            <person name="McDonnell E."/>
            <person name="Barry K."/>
            <person name="Clum A."/>
            <person name="Chen C."/>
            <person name="Nolan M."/>
            <person name="Sandor L."/>
            <person name="Kuo A."/>
            <person name="Lipzen A."/>
            <person name="Hainaut M."/>
            <person name="Drula E."/>
            <person name="Tsang A."/>
            <person name="Magnuson J.K."/>
            <person name="Henrissat B."/>
            <person name="Wiebenga A."/>
            <person name="Simmons B.A."/>
            <person name="Makela M.R."/>
            <person name="De vries R.P."/>
            <person name="Grigoriev I.V."/>
            <person name="Mortensen U.H."/>
            <person name="Baker S.E."/>
            <person name="Andersen M.R."/>
        </authorList>
    </citation>
    <scope>NUCLEOTIDE SEQUENCE [LARGE SCALE GENOMIC DNA]</scope>
    <source>
        <strain evidence="2 3">ATCC 13157</strain>
    </source>
</reference>
<accession>A0A370P855</accession>
<feature type="compositionally biased region" description="Polar residues" evidence="1">
    <location>
        <begin position="262"/>
        <end position="274"/>
    </location>
</feature>
<dbReference type="Proteomes" id="UP000254937">
    <property type="component" value="Unassembled WGS sequence"/>
</dbReference>
<feature type="compositionally biased region" description="Basic and acidic residues" evidence="1">
    <location>
        <begin position="275"/>
        <end position="284"/>
    </location>
</feature>
<evidence type="ECO:0000313" key="2">
    <source>
        <dbReference type="EMBL" id="RDK38363.1"/>
    </source>
</evidence>
<evidence type="ECO:0000256" key="1">
    <source>
        <dbReference type="SAM" id="MobiDB-lite"/>
    </source>
</evidence>
<protein>
    <submittedName>
        <fullName evidence="2">Uncharacterized protein</fullName>
    </submittedName>
</protein>
<organism evidence="2 3">
    <name type="scientific">Aspergillus phoenicis ATCC 13157</name>
    <dbReference type="NCBI Taxonomy" id="1353007"/>
    <lineage>
        <taxon>Eukaryota</taxon>
        <taxon>Fungi</taxon>
        <taxon>Dikarya</taxon>
        <taxon>Ascomycota</taxon>
        <taxon>Pezizomycotina</taxon>
        <taxon>Eurotiomycetes</taxon>
        <taxon>Eurotiomycetidae</taxon>
        <taxon>Eurotiales</taxon>
        <taxon>Aspergillaceae</taxon>
        <taxon>Aspergillus</taxon>
    </lineage>
</organism>
<name>A0A370P855_ASPPH</name>
<dbReference type="AlphaFoldDB" id="A0A370P855"/>
<keyword evidence="3" id="KW-1185">Reference proteome</keyword>
<feature type="region of interest" description="Disordered" evidence="1">
    <location>
        <begin position="262"/>
        <end position="320"/>
    </location>
</feature>
<evidence type="ECO:0000313" key="3">
    <source>
        <dbReference type="Proteomes" id="UP000254937"/>
    </source>
</evidence>
<sequence>MAIAACKGSQEAWPCDWFTGVMGMDQINPTQPKKWCPIGGWLKFGLIVGCNDTVTVFRILRRLAKRCAKTWHFHGFTMDSAPSTTTTTYTEACAAVVSRDARVPKAEIFSIEATHTNQQYTHLTSALSPSLEAPAPECPRITVMCIEQRRFFGGSSGTIDVKLPPFHTKLSLGISAADQWDRHTGNSLLTCIPFLLWVMGPSMNRRRGGIDCLTRTWVDTGCQGHRAKFGLPPDMVVTPSDLHCKTAYSQRTAYALSHNVMTDQSEPHTSNIQSNHEDNVVPRSKDHHNHTMRPEADTPSTISKSHLPSHELGPGDDRRPVLRSTIAKHDLPAGGILQVGSFGDIGLGSPHGWWAPSLVATDTGSCERHRAAFRTIRHTYTWLDRYFRLINLFPLGKSTIWVNGSWAKFNGPVDGV</sequence>